<evidence type="ECO:0000256" key="8">
    <source>
        <dbReference type="SAM" id="Coils"/>
    </source>
</evidence>
<evidence type="ECO:0000259" key="10">
    <source>
        <dbReference type="PROSITE" id="PS50006"/>
    </source>
</evidence>
<dbReference type="HOGENOM" id="CLU_007951_0_0_1"/>
<name>M2MDH1_BAUPA</name>
<evidence type="ECO:0000313" key="11">
    <source>
        <dbReference type="EMBL" id="EMC94571.1"/>
    </source>
</evidence>
<dbReference type="SUPFAM" id="SSF49879">
    <property type="entry name" value="SMAD/FHA domain"/>
    <property type="match status" value="1"/>
</dbReference>
<dbReference type="GO" id="GO:0030870">
    <property type="term" value="C:Mre11 complex"/>
    <property type="evidence" value="ECO:0007669"/>
    <property type="project" value="InterPro"/>
</dbReference>
<dbReference type="InterPro" id="IPR008984">
    <property type="entry name" value="SMAD_FHA_dom_sf"/>
</dbReference>
<feature type="region of interest" description="Disordered" evidence="9">
    <location>
        <begin position="371"/>
        <end position="559"/>
    </location>
</feature>
<keyword evidence="8" id="KW-0175">Coiled coil</keyword>
<protein>
    <recommendedName>
        <fullName evidence="10">FHA domain-containing protein</fullName>
    </recommendedName>
</protein>
<dbReference type="Pfam" id="PF00498">
    <property type="entry name" value="FHA"/>
    <property type="match status" value="1"/>
</dbReference>
<dbReference type="Gene3D" id="3.40.50.10190">
    <property type="entry name" value="BRCT domain"/>
    <property type="match status" value="1"/>
</dbReference>
<dbReference type="AlphaFoldDB" id="M2MDH1"/>
<evidence type="ECO:0000256" key="2">
    <source>
        <dbReference type="ARBA" id="ARBA00004286"/>
    </source>
</evidence>
<evidence type="ECO:0000256" key="1">
    <source>
        <dbReference type="ARBA" id="ARBA00004123"/>
    </source>
</evidence>
<dbReference type="InterPro" id="IPR040227">
    <property type="entry name" value="Nibrin-rel"/>
</dbReference>
<dbReference type="GeneID" id="19115436"/>
<keyword evidence="12" id="KW-1185">Reference proteome</keyword>
<feature type="compositionally biased region" description="Basic residues" evidence="9">
    <location>
        <begin position="431"/>
        <end position="441"/>
    </location>
</feature>
<feature type="region of interest" description="Disordered" evidence="9">
    <location>
        <begin position="675"/>
        <end position="808"/>
    </location>
</feature>
<dbReference type="Pfam" id="PF16508">
    <property type="entry name" value="NIBRIN_BRCT_II"/>
    <property type="match status" value="1"/>
</dbReference>
<dbReference type="KEGG" id="bcom:BAUCODRAFT_553229"/>
<comment type="subcellular location">
    <subcellularLocation>
        <location evidence="2">Chromosome</location>
    </subcellularLocation>
    <subcellularLocation>
        <location evidence="1">Nucleus</location>
    </subcellularLocation>
</comment>
<sequence>MWLLSCDGDLFAGKRLWLRPGSVHLLGRTTGHPQAGEKIRYIDHKSVSRKHLVISVAQLGAGDQFKLHQRTGITLEDNSKAGTTCNDERFQKGIRTLEGKEYTIRLGHYEPLFHLVWHPVIITLTGLGKKDKSEVLAKHGRQVDGTDVKLLGEYVSNETTHVVAKKRNTAPGLQALVQGRWLVAQSWFDALAAVTKPAERNLADEATPSLLEDDFDVHWPREEDHLLPAGAEPVPRPSDLLKPLTERAEVLQDFTFVFLAQGQYDQLLPVITCAHGKALLWEVHDGESRPEELVSYLGEVAGKKGNRQFQLSQQSGSGGVVVVRLSEGRGEWSRNFMQEVELASGQRAIEQSEFLDPIITLDTSDLRRPLKEAESLPQDGVGEVQASPPRNLRRSPTPPPPNEAPAETSQRPNGVPMEDVQEAEQLAASPVKKKWNRRAVTKSRWQGFQNDFDPSQFTKNRSPSPEPVPSVQEPSQAASVQSMDVDEPGHGQSQRKRLAPAEDEEKDPFDDLLKGQTAFKRRRTEALENGRKASFAASIEDEDSTTTKKNAGAKKRVGKQIDVRAELAKRKEEEEERRRLDEEVLRDQLEGVDLNEIRNKIVIEEMPVREPTPRDAAKGNGDRWDPAWNGRKNFKKFRPQGQRQDAPPRLQRVIVQLEEVPRKGHGIGHEYWLLGHASSGKGNSKSQSQSQTLRAAEPGNEDHSETTRFHRRIQRSREEDAEDDTNRFNPAEIAGTARDGNLQSMADTAPSQTLGTETQRTAAGKRHAVEQVGGPAKKARQTRLPTTTTINIDEDDDDGLKFRRRRRG</sequence>
<keyword evidence="6" id="KW-0539">Nucleus</keyword>
<dbReference type="RefSeq" id="XP_007678378.1">
    <property type="nucleotide sequence ID" value="XM_007680188.1"/>
</dbReference>
<dbReference type="GO" id="GO:0000724">
    <property type="term" value="P:double-strand break repair via homologous recombination"/>
    <property type="evidence" value="ECO:0007669"/>
    <property type="project" value="TreeGrafter"/>
</dbReference>
<dbReference type="PROSITE" id="PS50006">
    <property type="entry name" value="FHA_DOMAIN"/>
    <property type="match status" value="1"/>
</dbReference>
<feature type="compositionally biased region" description="Acidic residues" evidence="9">
    <location>
        <begin position="501"/>
        <end position="510"/>
    </location>
</feature>
<dbReference type="GO" id="GO:0003684">
    <property type="term" value="F:damaged DNA binding"/>
    <property type="evidence" value="ECO:0007669"/>
    <property type="project" value="TreeGrafter"/>
</dbReference>
<evidence type="ECO:0000256" key="7">
    <source>
        <dbReference type="ARBA" id="ARBA00044757"/>
    </source>
</evidence>
<dbReference type="InterPro" id="IPR000253">
    <property type="entry name" value="FHA_dom"/>
</dbReference>
<dbReference type="InterPro" id="IPR043014">
    <property type="entry name" value="Nibrin_BRCT2_sf"/>
</dbReference>
<evidence type="ECO:0000256" key="6">
    <source>
        <dbReference type="ARBA" id="ARBA00023242"/>
    </source>
</evidence>
<dbReference type="eggNOG" id="ENOG502RCD5">
    <property type="taxonomic scope" value="Eukaryota"/>
</dbReference>
<evidence type="ECO:0000256" key="3">
    <source>
        <dbReference type="ARBA" id="ARBA00022454"/>
    </source>
</evidence>
<feature type="compositionally biased region" description="Polar residues" evidence="9">
    <location>
        <begin position="443"/>
        <end position="461"/>
    </location>
</feature>
<dbReference type="STRING" id="717646.M2MDH1"/>
<feature type="compositionally biased region" description="Low complexity" evidence="9">
    <location>
        <begin position="678"/>
        <end position="691"/>
    </location>
</feature>
<dbReference type="InterPro" id="IPR036420">
    <property type="entry name" value="BRCT_dom_sf"/>
</dbReference>
<keyword evidence="4" id="KW-0227">DNA damage</keyword>
<feature type="domain" description="FHA" evidence="10">
    <location>
        <begin position="24"/>
        <end position="90"/>
    </location>
</feature>
<feature type="compositionally biased region" description="Basic and acidic residues" evidence="9">
    <location>
        <begin position="608"/>
        <end position="625"/>
    </location>
</feature>
<dbReference type="Proteomes" id="UP000011761">
    <property type="component" value="Unassembled WGS sequence"/>
</dbReference>
<dbReference type="InterPro" id="IPR032429">
    <property type="entry name" value="Nibrin_BRCT2"/>
</dbReference>
<proteinExistence type="inferred from homology"/>
<accession>M2MDH1</accession>
<dbReference type="OrthoDB" id="552194at2759"/>
<dbReference type="EMBL" id="KB445558">
    <property type="protein sequence ID" value="EMC94571.1"/>
    <property type="molecule type" value="Genomic_DNA"/>
</dbReference>
<dbReference type="PANTHER" id="PTHR12162">
    <property type="entry name" value="NIBRIN-RELATED"/>
    <property type="match status" value="1"/>
</dbReference>
<evidence type="ECO:0000313" key="12">
    <source>
        <dbReference type="Proteomes" id="UP000011761"/>
    </source>
</evidence>
<feature type="compositionally biased region" description="Polar residues" evidence="9">
    <location>
        <begin position="741"/>
        <end position="761"/>
    </location>
</feature>
<reference evidence="11 12" key="1">
    <citation type="journal article" date="2012" name="PLoS Pathog.">
        <title>Diverse lifestyles and strategies of plant pathogenesis encoded in the genomes of eighteen Dothideomycetes fungi.</title>
        <authorList>
            <person name="Ohm R.A."/>
            <person name="Feau N."/>
            <person name="Henrissat B."/>
            <person name="Schoch C.L."/>
            <person name="Horwitz B.A."/>
            <person name="Barry K.W."/>
            <person name="Condon B.J."/>
            <person name="Copeland A.C."/>
            <person name="Dhillon B."/>
            <person name="Glaser F."/>
            <person name="Hesse C.N."/>
            <person name="Kosti I."/>
            <person name="LaButti K."/>
            <person name="Lindquist E.A."/>
            <person name="Lucas S."/>
            <person name="Salamov A.A."/>
            <person name="Bradshaw R.E."/>
            <person name="Ciuffetti L."/>
            <person name="Hamelin R.C."/>
            <person name="Kema G.H.J."/>
            <person name="Lawrence C."/>
            <person name="Scott J.A."/>
            <person name="Spatafora J.W."/>
            <person name="Turgeon B.G."/>
            <person name="de Wit P.J.G.M."/>
            <person name="Zhong S."/>
            <person name="Goodwin S.B."/>
            <person name="Grigoriev I.V."/>
        </authorList>
    </citation>
    <scope>NUCLEOTIDE SEQUENCE [LARGE SCALE GENOMIC DNA]</scope>
    <source>
        <strain evidence="11 12">UAMH 10762</strain>
    </source>
</reference>
<evidence type="ECO:0000256" key="9">
    <source>
        <dbReference type="SAM" id="MobiDB-lite"/>
    </source>
</evidence>
<dbReference type="GO" id="GO:0007095">
    <property type="term" value="P:mitotic G2 DNA damage checkpoint signaling"/>
    <property type="evidence" value="ECO:0007669"/>
    <property type="project" value="InterPro"/>
</dbReference>
<comment type="similarity">
    <text evidence="7">Belongs to the Nibrin family.</text>
</comment>
<feature type="region of interest" description="Disordered" evidence="9">
    <location>
        <begin position="608"/>
        <end position="650"/>
    </location>
</feature>
<evidence type="ECO:0000256" key="5">
    <source>
        <dbReference type="ARBA" id="ARBA00023204"/>
    </source>
</evidence>
<dbReference type="OMA" id="GIGDHYW"/>
<gene>
    <name evidence="11" type="ORF">BAUCODRAFT_553229</name>
</gene>
<evidence type="ECO:0000256" key="4">
    <source>
        <dbReference type="ARBA" id="ARBA00022763"/>
    </source>
</evidence>
<feature type="coiled-coil region" evidence="8">
    <location>
        <begin position="563"/>
        <end position="590"/>
    </location>
</feature>
<keyword evidence="3" id="KW-0158">Chromosome</keyword>
<dbReference type="PANTHER" id="PTHR12162:SF0">
    <property type="entry name" value="NIBRIN"/>
    <property type="match status" value="1"/>
</dbReference>
<dbReference type="Gene3D" id="3.40.50.10980">
    <property type="entry name" value="Nibrin, BRCT2 domain"/>
    <property type="match status" value="1"/>
</dbReference>
<dbReference type="GO" id="GO:0005694">
    <property type="term" value="C:chromosome"/>
    <property type="evidence" value="ECO:0007669"/>
    <property type="project" value="UniProtKB-SubCell"/>
</dbReference>
<organism evidence="11 12">
    <name type="scientific">Baudoinia panamericana (strain UAMH 10762)</name>
    <name type="common">Angels' share fungus</name>
    <name type="synonym">Baudoinia compniacensis (strain UAMH 10762)</name>
    <dbReference type="NCBI Taxonomy" id="717646"/>
    <lineage>
        <taxon>Eukaryota</taxon>
        <taxon>Fungi</taxon>
        <taxon>Dikarya</taxon>
        <taxon>Ascomycota</taxon>
        <taxon>Pezizomycotina</taxon>
        <taxon>Dothideomycetes</taxon>
        <taxon>Dothideomycetidae</taxon>
        <taxon>Mycosphaerellales</taxon>
        <taxon>Teratosphaeriaceae</taxon>
        <taxon>Baudoinia</taxon>
    </lineage>
</organism>
<dbReference type="Gene3D" id="2.60.200.20">
    <property type="match status" value="1"/>
</dbReference>
<keyword evidence="5" id="KW-0234">DNA repair</keyword>